<dbReference type="GeneID" id="110995328"/>
<keyword evidence="2" id="KW-1015">Disulfide bond</keyword>
<proteinExistence type="evidence at transcript level"/>
<dbReference type="InterPro" id="IPR029034">
    <property type="entry name" value="Cystine-knot_cytokine"/>
</dbReference>
<evidence type="ECO:0000256" key="1">
    <source>
        <dbReference type="ARBA" id="ARBA00022729"/>
    </source>
</evidence>
<dbReference type="EMBL" id="MF319743">
    <property type="protein sequence ID" value="ASJ26457.1"/>
    <property type="molecule type" value="mRNA"/>
</dbReference>
<dbReference type="PANTHER" id="PTHR23199:SF12">
    <property type="entry name" value="NEUROTROPHIN 1-RELATED"/>
    <property type="match status" value="1"/>
</dbReference>
<evidence type="ECO:0000256" key="2">
    <source>
        <dbReference type="ARBA" id="ARBA00023157"/>
    </source>
</evidence>
<feature type="domain" description="Spaetzle" evidence="5">
    <location>
        <begin position="102"/>
        <end position="196"/>
    </location>
</feature>
<keyword evidence="3" id="KW-0325">Glycoprotein</keyword>
<evidence type="ECO:0000259" key="5">
    <source>
        <dbReference type="Pfam" id="PF16077"/>
    </source>
</evidence>
<keyword evidence="1 4" id="KW-0732">Signal</keyword>
<evidence type="ECO:0000313" key="6">
    <source>
        <dbReference type="EMBL" id="ASJ26457.1"/>
    </source>
</evidence>
<feature type="signal peptide" evidence="4">
    <location>
        <begin position="1"/>
        <end position="19"/>
    </location>
</feature>
<dbReference type="KEGG" id="prap:110995328"/>
<accession>A0A220K8Q5</accession>
<dbReference type="GO" id="GO:0045087">
    <property type="term" value="P:innate immune response"/>
    <property type="evidence" value="ECO:0007669"/>
    <property type="project" value="TreeGrafter"/>
</dbReference>
<reference evidence="6" key="1">
    <citation type="journal article" date="2017" name="Proc. Natl. Acad. Sci. U.S.A.">
        <title>Structural complexity and molecular heterogeneity of a butterfly ejaculate reflect a complex history of selection.</title>
        <authorList>
            <person name="Meslin C."/>
            <person name="Cherwin T.S."/>
            <person name="Plakke M.S."/>
            <person name="Small B.S."/>
            <person name="Goetz B.J."/>
            <person name="Morehouse N.I."/>
            <person name="Clark N.L."/>
        </authorList>
    </citation>
    <scope>NUCLEOTIDE SEQUENCE</scope>
</reference>
<dbReference type="GO" id="GO:0008083">
    <property type="term" value="F:growth factor activity"/>
    <property type="evidence" value="ECO:0007669"/>
    <property type="project" value="TreeGrafter"/>
</dbReference>
<dbReference type="PANTHER" id="PTHR23199">
    <property type="entry name" value="NEUROTROPHIN 1-RELATED"/>
    <property type="match status" value="1"/>
</dbReference>
<name>A0A220K8Q5_PIERA</name>
<dbReference type="GO" id="GO:0021556">
    <property type="term" value="P:central nervous system formation"/>
    <property type="evidence" value="ECO:0007669"/>
    <property type="project" value="TreeGrafter"/>
</dbReference>
<dbReference type="SUPFAM" id="SSF57501">
    <property type="entry name" value="Cystine-knot cytokines"/>
    <property type="match status" value="1"/>
</dbReference>
<dbReference type="OrthoDB" id="6359065at2759"/>
<dbReference type="AlphaFoldDB" id="A0A220K8Q5"/>
<dbReference type="GO" id="GO:0005121">
    <property type="term" value="F:Toll binding"/>
    <property type="evidence" value="ECO:0007669"/>
    <property type="project" value="TreeGrafter"/>
</dbReference>
<dbReference type="InterPro" id="IPR032104">
    <property type="entry name" value="Spaetzle"/>
</dbReference>
<dbReference type="InterPro" id="IPR052444">
    <property type="entry name" value="Spz/Toll_ligand-like"/>
</dbReference>
<dbReference type="RefSeq" id="XP_022118129.2">
    <property type="nucleotide sequence ID" value="XM_022262437.2"/>
</dbReference>
<feature type="chain" id="PRO_5012510532" description="Spaetzle domain-containing protein" evidence="4">
    <location>
        <begin position="20"/>
        <end position="200"/>
    </location>
</feature>
<sequence length="200" mass="22798">MINIHVMVILLLSFKQSFGIEVNITKKFPKSIGTLYSVQFDRKLHMTIPDECANLDFCEEIPDFPEDEISKLINLLIADKMTFNQDREATFDEHMDAGRAINLCRSRLTFIQPKAVKVGNEWHLVLNSESNMVQSFRGEICMDAQNAPCSSLVNFNRGFTGHCVQKYMETRMIVLSKNYDEVIALPQSVPSCCSCMAFQL</sequence>
<evidence type="ECO:0000256" key="4">
    <source>
        <dbReference type="SAM" id="SignalP"/>
    </source>
</evidence>
<protein>
    <recommendedName>
        <fullName evidence="5">Spaetzle domain-containing protein</fullName>
    </recommendedName>
</protein>
<dbReference type="Pfam" id="PF16077">
    <property type="entry name" value="Spaetzle"/>
    <property type="match status" value="1"/>
</dbReference>
<dbReference type="GO" id="GO:0005615">
    <property type="term" value="C:extracellular space"/>
    <property type="evidence" value="ECO:0007669"/>
    <property type="project" value="UniProtKB-ARBA"/>
</dbReference>
<organism evidence="6">
    <name type="scientific">Pieris rapae</name>
    <name type="common">Small white butterfly</name>
    <name type="synonym">Artogeia rapae</name>
    <dbReference type="NCBI Taxonomy" id="64459"/>
    <lineage>
        <taxon>Eukaryota</taxon>
        <taxon>Metazoa</taxon>
        <taxon>Ecdysozoa</taxon>
        <taxon>Arthropoda</taxon>
        <taxon>Hexapoda</taxon>
        <taxon>Insecta</taxon>
        <taxon>Pterygota</taxon>
        <taxon>Neoptera</taxon>
        <taxon>Endopterygota</taxon>
        <taxon>Lepidoptera</taxon>
        <taxon>Glossata</taxon>
        <taxon>Ditrysia</taxon>
        <taxon>Papilionoidea</taxon>
        <taxon>Pieridae</taxon>
        <taxon>Pierinae</taxon>
        <taxon>Pieris</taxon>
    </lineage>
</organism>
<evidence type="ECO:0000256" key="3">
    <source>
        <dbReference type="ARBA" id="ARBA00023180"/>
    </source>
</evidence>
<dbReference type="Gene3D" id="2.10.90.10">
    <property type="entry name" value="Cystine-knot cytokines"/>
    <property type="match status" value="1"/>
</dbReference>